<dbReference type="InParanoid" id="E2ASK0"/>
<proteinExistence type="predicted"/>
<evidence type="ECO:0000313" key="1">
    <source>
        <dbReference type="EMBL" id="EFN63597.1"/>
    </source>
</evidence>
<sequence>MSRFLCSPEIWFCRTRMRQLHMDAVSLLEIKLINSDARKGCSSNTHNQRASVLFLALLFKKFRSEWVKRRKSSETLFTRAWVIIHSFFRVLIDPSVGGRCHFRRTHSPHRGNYRSIVDIWCRGMRAYSRASSPGYGPTVACESYDGAVIATHPARQLSQLFRLNLRGCYARDSDDRLVKVGSIQRPVKLPDKLVSRLNRLYGISFNLLPAVESTVPFSKVDKHLTRFAIVYYRQNETGGSRQCVSRIRVPVHIDVHVSSIRILYTSFIRPRRSEVHGVDE</sequence>
<keyword evidence="2" id="KW-1185">Reference proteome</keyword>
<dbReference type="AlphaFoldDB" id="E2ASK0"/>
<protein>
    <submittedName>
        <fullName evidence="1">Uncharacterized protein</fullName>
    </submittedName>
</protein>
<gene>
    <name evidence="1" type="ORF">EAG_04871</name>
</gene>
<organism evidence="2">
    <name type="scientific">Camponotus floridanus</name>
    <name type="common">Florida carpenter ant</name>
    <dbReference type="NCBI Taxonomy" id="104421"/>
    <lineage>
        <taxon>Eukaryota</taxon>
        <taxon>Metazoa</taxon>
        <taxon>Ecdysozoa</taxon>
        <taxon>Arthropoda</taxon>
        <taxon>Hexapoda</taxon>
        <taxon>Insecta</taxon>
        <taxon>Pterygota</taxon>
        <taxon>Neoptera</taxon>
        <taxon>Endopterygota</taxon>
        <taxon>Hymenoptera</taxon>
        <taxon>Apocrita</taxon>
        <taxon>Aculeata</taxon>
        <taxon>Formicoidea</taxon>
        <taxon>Formicidae</taxon>
        <taxon>Formicinae</taxon>
        <taxon>Camponotus</taxon>
    </lineage>
</organism>
<reference evidence="1 2" key="1">
    <citation type="journal article" date="2010" name="Science">
        <title>Genomic comparison of the ants Camponotus floridanus and Harpegnathos saltator.</title>
        <authorList>
            <person name="Bonasio R."/>
            <person name="Zhang G."/>
            <person name="Ye C."/>
            <person name="Mutti N.S."/>
            <person name="Fang X."/>
            <person name="Qin N."/>
            <person name="Donahue G."/>
            <person name="Yang P."/>
            <person name="Li Q."/>
            <person name="Li C."/>
            <person name="Zhang P."/>
            <person name="Huang Z."/>
            <person name="Berger S.L."/>
            <person name="Reinberg D."/>
            <person name="Wang J."/>
            <person name="Liebig J."/>
        </authorList>
    </citation>
    <scope>NUCLEOTIDE SEQUENCE [LARGE SCALE GENOMIC DNA]</scope>
    <source>
        <strain evidence="2">C129</strain>
    </source>
</reference>
<dbReference type="Proteomes" id="UP000000311">
    <property type="component" value="Unassembled WGS sequence"/>
</dbReference>
<dbReference type="EMBL" id="GL442313">
    <property type="protein sequence ID" value="EFN63597.1"/>
    <property type="molecule type" value="Genomic_DNA"/>
</dbReference>
<name>E2ASK0_CAMFO</name>
<evidence type="ECO:0000313" key="2">
    <source>
        <dbReference type="Proteomes" id="UP000000311"/>
    </source>
</evidence>
<accession>E2ASK0</accession>